<evidence type="ECO:0000313" key="2">
    <source>
        <dbReference type="WBParaSite" id="L893_g15315.t1"/>
    </source>
</evidence>
<dbReference type="Proteomes" id="UP000095287">
    <property type="component" value="Unplaced"/>
</dbReference>
<organism evidence="1 2">
    <name type="scientific">Steinernema glaseri</name>
    <dbReference type="NCBI Taxonomy" id="37863"/>
    <lineage>
        <taxon>Eukaryota</taxon>
        <taxon>Metazoa</taxon>
        <taxon>Ecdysozoa</taxon>
        <taxon>Nematoda</taxon>
        <taxon>Chromadorea</taxon>
        <taxon>Rhabditida</taxon>
        <taxon>Tylenchina</taxon>
        <taxon>Panagrolaimomorpha</taxon>
        <taxon>Strongyloidoidea</taxon>
        <taxon>Steinernematidae</taxon>
        <taxon>Steinernema</taxon>
    </lineage>
</organism>
<proteinExistence type="predicted"/>
<protein>
    <submittedName>
        <fullName evidence="2">Secreted protein</fullName>
    </submittedName>
</protein>
<dbReference type="WBParaSite" id="L893_g15315.t1">
    <property type="protein sequence ID" value="L893_g15315.t1"/>
    <property type="gene ID" value="L893_g15315"/>
</dbReference>
<dbReference type="AlphaFoldDB" id="A0A1I7YDU2"/>
<reference evidence="2" key="1">
    <citation type="submission" date="2016-11" db="UniProtKB">
        <authorList>
            <consortium name="WormBaseParasite"/>
        </authorList>
    </citation>
    <scope>IDENTIFICATION</scope>
</reference>
<keyword evidence="1" id="KW-1185">Reference proteome</keyword>
<evidence type="ECO:0000313" key="1">
    <source>
        <dbReference type="Proteomes" id="UP000095287"/>
    </source>
</evidence>
<name>A0A1I7YDU2_9BILA</name>
<sequence length="128" mass="14648">MFIPFVALPKLCSSCRNSIARTLYMHAHIILQQFASSEAELCTYRSGARHPAIYVSAKKYLFCQVAQVAENDSRSHLTCCVKRPLQTRLNDQLEARDIVSSKAELYFCQISQISLPPLTSYIPRRHRE</sequence>
<accession>A0A1I7YDU2</accession>